<evidence type="ECO:0000313" key="5">
    <source>
        <dbReference type="Proteomes" id="UP000277577"/>
    </source>
</evidence>
<evidence type="ECO:0000256" key="1">
    <source>
        <dbReference type="SAM" id="Coils"/>
    </source>
</evidence>
<dbReference type="EMBL" id="LR134173">
    <property type="protein sequence ID" value="VEB34882.1"/>
    <property type="molecule type" value="Genomic_DNA"/>
</dbReference>
<dbReference type="AlphaFoldDB" id="A0A0W0SAQ0"/>
<dbReference type="Pfam" id="PF23131">
    <property type="entry name" value="DotY"/>
    <property type="match status" value="1"/>
</dbReference>
<evidence type="ECO:0000313" key="3">
    <source>
        <dbReference type="EMBL" id="VEB34882.1"/>
    </source>
</evidence>
<dbReference type="OrthoDB" id="5635174at2"/>
<dbReference type="CDD" id="cd22643">
    <property type="entry name" value="DotY_NTD"/>
    <property type="match status" value="1"/>
</dbReference>
<dbReference type="Proteomes" id="UP000054921">
    <property type="component" value="Unassembled WGS sequence"/>
</dbReference>
<dbReference type="InterPro" id="IPR049927">
    <property type="entry name" value="DotY_N"/>
</dbReference>
<keyword evidence="5" id="KW-1185">Reference proteome</keyword>
<dbReference type="Proteomes" id="UP000277577">
    <property type="component" value="Chromosome"/>
</dbReference>
<accession>A0A0W0SAQ0</accession>
<reference evidence="3 5" key="2">
    <citation type="submission" date="2018-12" db="EMBL/GenBank/DDBJ databases">
        <authorList>
            <consortium name="Pathogen Informatics"/>
        </authorList>
    </citation>
    <scope>NUCLEOTIDE SEQUENCE [LARGE SCALE GENOMIC DNA]</scope>
    <source>
        <strain evidence="3 5">NCTC11976</strain>
    </source>
</reference>
<evidence type="ECO:0000313" key="2">
    <source>
        <dbReference type="EMBL" id="KTC80520.1"/>
    </source>
</evidence>
<proteinExistence type="predicted"/>
<protein>
    <submittedName>
        <fullName evidence="3">Dot/Icm secretion system substrate</fullName>
    </submittedName>
    <submittedName>
        <fullName evidence="2">Substrate of the Dot/Icm secretion system</fullName>
    </submittedName>
</protein>
<gene>
    <name evidence="2" type="ORF">Lche_2540</name>
    <name evidence="3" type="ORF">NCTC11976_01065</name>
</gene>
<dbReference type="STRING" id="28084.Lche_2540"/>
<dbReference type="RefSeq" id="WP_028382676.1">
    <property type="nucleotide sequence ID" value="NZ_CAAAIT010000005.1"/>
</dbReference>
<dbReference type="PATRIC" id="fig|28084.5.peg.2745"/>
<dbReference type="InterPro" id="IPR056465">
    <property type="entry name" value="DotY"/>
</dbReference>
<name>A0A0W0SAQ0_9GAMM</name>
<reference evidence="2 4" key="1">
    <citation type="submission" date="2015-11" db="EMBL/GenBank/DDBJ databases">
        <title>Genomic analysis of 38 Legionella species identifies large and diverse effector repertoires.</title>
        <authorList>
            <person name="Burstein D."/>
            <person name="Amaro F."/>
            <person name="Zusman T."/>
            <person name="Lifshitz Z."/>
            <person name="Cohen O."/>
            <person name="Gilbert J.A."/>
            <person name="Pupko T."/>
            <person name="Shuman H.A."/>
            <person name="Segal G."/>
        </authorList>
    </citation>
    <scope>NUCLEOTIDE SEQUENCE [LARGE SCALE GENOMIC DNA]</scope>
    <source>
        <strain evidence="2 4">ORW</strain>
    </source>
</reference>
<keyword evidence="1" id="KW-0175">Coiled coil</keyword>
<feature type="coiled-coil region" evidence="1">
    <location>
        <begin position="228"/>
        <end position="262"/>
    </location>
</feature>
<organism evidence="2 4">
    <name type="scientific">Legionella cherrii</name>
    <dbReference type="NCBI Taxonomy" id="28084"/>
    <lineage>
        <taxon>Bacteria</taxon>
        <taxon>Pseudomonadati</taxon>
        <taxon>Pseudomonadota</taxon>
        <taxon>Gammaproteobacteria</taxon>
        <taxon>Legionellales</taxon>
        <taxon>Legionellaceae</taxon>
        <taxon>Legionella</taxon>
    </lineage>
</organism>
<sequence length="269" mass="30449">MEAKTISPITKARDVTLPVREDLLRAMKIAENSPEVAQYLSKRVHEIAERSRLLNKSPEAKETAQQILKAVDEFAQLVTYKYPPDSQIWSGKEPTSSTINLQEGIAKQAATSLAQKNYPGIRFDFAISETGHFVRGYASTEKGASQLDEGTIETLDNLFNAWLADKHNVITENGDFYYMDETGHKKDKLTGDEVEKLFSDSAQEYKDYLKGKGVETELVSRQREYPGEHRLEETKKKAIDKIIKAEQEVEEKVEEKVETEVQPTSMGRS</sequence>
<evidence type="ECO:0000313" key="4">
    <source>
        <dbReference type="Proteomes" id="UP000054921"/>
    </source>
</evidence>
<dbReference type="EMBL" id="LNXW01000013">
    <property type="protein sequence ID" value="KTC80520.1"/>
    <property type="molecule type" value="Genomic_DNA"/>
</dbReference>